<sequence>MSLPRYPEYKDSGVAWLGEVPRHWKVTQLKRVVDPARSITYGIVQAGANVEDGIPYIRPADMSDECGILDETNLLKTSIEIATSYVRSTIKQGDLVCSIGPSFGKLMVVPHTLDGANLTQGTARVAVSAENSSKYVFWSLRSVTSFSQWESSVGGATFRALNLGPLAETYISAPLLEEQQAIAAFLDRETGKIDALIAEQRRLAELLAEKRQAVISHAVTKGLNPNARMKDSDIEWLGEVPAHWEIGGLTRFIGPVVDYRGRTPTKVDEGIFLVTARNVRGGKIDYDASQEFVDPESAASLLARGEPEIGDLLFTMEAPLGQVALIDRTDIALAQRIVKFRGMPKVMQNNFLLYWFMSAHCQARLETLATGSTALGIKASKLGMIECLVPPLDEQTTIANYIDRETAKLDTLTAEANCAIALLQERRSALISAAVTGKIDVRTLAPSSQAGVGDVLEAA</sequence>
<dbReference type="CDD" id="cd17256">
    <property type="entry name" value="RMtype1_S_EcoJA65PI-TRD1-CR1_like"/>
    <property type="match status" value="1"/>
</dbReference>
<dbReference type="InterPro" id="IPR000055">
    <property type="entry name" value="Restrct_endonuc_typeI_TRD"/>
</dbReference>
<comment type="caution">
    <text evidence="5">The sequence shown here is derived from an EMBL/GenBank/DDBJ whole genome shotgun (WGS) entry which is preliminary data.</text>
</comment>
<dbReference type="PANTHER" id="PTHR30408:SF12">
    <property type="entry name" value="TYPE I RESTRICTION ENZYME MJAVIII SPECIFICITY SUBUNIT"/>
    <property type="match status" value="1"/>
</dbReference>
<evidence type="ECO:0000313" key="5">
    <source>
        <dbReference type="EMBL" id="OIR08974.1"/>
    </source>
</evidence>
<comment type="similarity">
    <text evidence="1">Belongs to the type-I restriction system S methylase family.</text>
</comment>
<protein>
    <submittedName>
        <fullName evidence="5">Type-1 restriction enzyme EcoKI specificity protein</fullName>
    </submittedName>
</protein>
<keyword evidence="3" id="KW-0238">DNA-binding</keyword>
<dbReference type="AlphaFoldDB" id="A0A1J5TA04"/>
<evidence type="ECO:0000256" key="2">
    <source>
        <dbReference type="ARBA" id="ARBA00022747"/>
    </source>
</evidence>
<evidence type="ECO:0000256" key="3">
    <source>
        <dbReference type="ARBA" id="ARBA00023125"/>
    </source>
</evidence>
<name>A0A1J5TA04_9ZZZZ</name>
<feature type="domain" description="Type I restriction modification DNA specificity" evidence="4">
    <location>
        <begin position="309"/>
        <end position="409"/>
    </location>
</feature>
<organism evidence="5">
    <name type="scientific">mine drainage metagenome</name>
    <dbReference type="NCBI Taxonomy" id="410659"/>
    <lineage>
        <taxon>unclassified sequences</taxon>
        <taxon>metagenomes</taxon>
        <taxon>ecological metagenomes</taxon>
    </lineage>
</organism>
<dbReference type="GO" id="GO:0003677">
    <property type="term" value="F:DNA binding"/>
    <property type="evidence" value="ECO:0007669"/>
    <property type="project" value="UniProtKB-KW"/>
</dbReference>
<proteinExistence type="inferred from homology"/>
<keyword evidence="2" id="KW-0680">Restriction system</keyword>
<dbReference type="GO" id="GO:0009307">
    <property type="term" value="P:DNA restriction-modification system"/>
    <property type="evidence" value="ECO:0007669"/>
    <property type="project" value="UniProtKB-KW"/>
</dbReference>
<evidence type="ECO:0000256" key="1">
    <source>
        <dbReference type="ARBA" id="ARBA00010923"/>
    </source>
</evidence>
<dbReference type="Gene3D" id="3.90.220.20">
    <property type="entry name" value="DNA methylase specificity domains"/>
    <property type="match status" value="2"/>
</dbReference>
<dbReference type="Gene3D" id="1.10.287.1120">
    <property type="entry name" value="Bipartite methylase S protein"/>
    <property type="match status" value="1"/>
</dbReference>
<dbReference type="InterPro" id="IPR044946">
    <property type="entry name" value="Restrct_endonuc_typeI_TRD_sf"/>
</dbReference>
<dbReference type="PANTHER" id="PTHR30408">
    <property type="entry name" value="TYPE-1 RESTRICTION ENZYME ECOKI SPECIFICITY PROTEIN"/>
    <property type="match status" value="1"/>
</dbReference>
<feature type="domain" description="Type I restriction modification DNA specificity" evidence="4">
    <location>
        <begin position="51"/>
        <end position="191"/>
    </location>
</feature>
<dbReference type="Pfam" id="PF01420">
    <property type="entry name" value="Methylase_S"/>
    <property type="match status" value="2"/>
</dbReference>
<reference evidence="5" key="1">
    <citation type="submission" date="2016-10" db="EMBL/GenBank/DDBJ databases">
        <title>Sequence of Gallionella enrichment culture.</title>
        <authorList>
            <person name="Poehlein A."/>
            <person name="Muehling M."/>
            <person name="Daniel R."/>
        </authorList>
    </citation>
    <scope>NUCLEOTIDE SEQUENCE</scope>
</reference>
<gene>
    <name evidence="5" type="primary">hsdS_2</name>
    <name evidence="5" type="ORF">GALL_89690</name>
</gene>
<accession>A0A1J5TA04</accession>
<evidence type="ECO:0000259" key="4">
    <source>
        <dbReference type="Pfam" id="PF01420"/>
    </source>
</evidence>
<dbReference type="EMBL" id="MLJW01000029">
    <property type="protein sequence ID" value="OIR08974.1"/>
    <property type="molecule type" value="Genomic_DNA"/>
</dbReference>
<dbReference type="SUPFAM" id="SSF116734">
    <property type="entry name" value="DNA methylase specificity domain"/>
    <property type="match status" value="2"/>
</dbReference>
<dbReference type="InterPro" id="IPR052021">
    <property type="entry name" value="Type-I_RS_S_subunit"/>
</dbReference>